<keyword evidence="1" id="KW-0880">Kelch repeat</keyword>
<gene>
    <name evidence="3" type="ORF">FCALED_LOCUS16834</name>
</gene>
<dbReference type="InterPro" id="IPR015915">
    <property type="entry name" value="Kelch-typ_b-propeller"/>
</dbReference>
<evidence type="ECO:0000313" key="3">
    <source>
        <dbReference type="EMBL" id="CAG8759503.1"/>
    </source>
</evidence>
<protein>
    <submittedName>
        <fullName evidence="3">16272_t:CDS:1</fullName>
    </submittedName>
</protein>
<dbReference type="OrthoDB" id="1932706at2759"/>
<sequence>GMMSDNSSCSLSEVYLYDTINDQWDTKLTSGTLPSDRHGFSAILGLDGQQLIIFGGRNQTNEQFNRIDSLYTLNLSNFMWNIPKVSGDIPSSRSYHRANVIDKYMVISFGSGKITSDLFLLDISNNKEYKWIEPNKDHKTNSVMIGMNNPAENIFGNVKMNVKPGQKITALIFECLKPTKL</sequence>
<dbReference type="Pfam" id="PF24681">
    <property type="entry name" value="Kelch_KLHDC2_KLHL20_DRC7"/>
    <property type="match status" value="1"/>
</dbReference>
<evidence type="ECO:0000256" key="1">
    <source>
        <dbReference type="ARBA" id="ARBA00022441"/>
    </source>
</evidence>
<dbReference type="EMBL" id="CAJVPQ010021914">
    <property type="protein sequence ID" value="CAG8759503.1"/>
    <property type="molecule type" value="Genomic_DNA"/>
</dbReference>
<proteinExistence type="predicted"/>
<dbReference type="SUPFAM" id="SSF50965">
    <property type="entry name" value="Galactose oxidase, central domain"/>
    <property type="match status" value="1"/>
</dbReference>
<organism evidence="3 4">
    <name type="scientific">Funneliformis caledonium</name>
    <dbReference type="NCBI Taxonomy" id="1117310"/>
    <lineage>
        <taxon>Eukaryota</taxon>
        <taxon>Fungi</taxon>
        <taxon>Fungi incertae sedis</taxon>
        <taxon>Mucoromycota</taxon>
        <taxon>Glomeromycotina</taxon>
        <taxon>Glomeromycetes</taxon>
        <taxon>Glomerales</taxon>
        <taxon>Glomeraceae</taxon>
        <taxon>Funneliformis</taxon>
    </lineage>
</organism>
<feature type="non-terminal residue" evidence="3">
    <location>
        <position position="181"/>
    </location>
</feature>
<dbReference type="AlphaFoldDB" id="A0A9N9NTI5"/>
<dbReference type="PANTHER" id="PTHR46093">
    <property type="entry name" value="ACYL-COA-BINDING DOMAIN-CONTAINING PROTEIN 5"/>
    <property type="match status" value="1"/>
</dbReference>
<reference evidence="3" key="1">
    <citation type="submission" date="2021-06" db="EMBL/GenBank/DDBJ databases">
        <authorList>
            <person name="Kallberg Y."/>
            <person name="Tangrot J."/>
            <person name="Rosling A."/>
        </authorList>
    </citation>
    <scope>NUCLEOTIDE SEQUENCE</scope>
    <source>
        <strain evidence="3">UK204</strain>
    </source>
</reference>
<evidence type="ECO:0000313" key="4">
    <source>
        <dbReference type="Proteomes" id="UP000789570"/>
    </source>
</evidence>
<keyword evidence="4" id="KW-1185">Reference proteome</keyword>
<dbReference type="Gene3D" id="2.120.10.80">
    <property type="entry name" value="Kelch-type beta propeller"/>
    <property type="match status" value="1"/>
</dbReference>
<dbReference type="InterPro" id="IPR011043">
    <property type="entry name" value="Gal_Oxase/kelch_b-propeller"/>
</dbReference>
<accession>A0A9N9NTI5</accession>
<dbReference type="Proteomes" id="UP000789570">
    <property type="component" value="Unassembled WGS sequence"/>
</dbReference>
<comment type="caution">
    <text evidence="3">The sequence shown here is derived from an EMBL/GenBank/DDBJ whole genome shotgun (WGS) entry which is preliminary data.</text>
</comment>
<evidence type="ECO:0000256" key="2">
    <source>
        <dbReference type="ARBA" id="ARBA00022737"/>
    </source>
</evidence>
<name>A0A9N9NTI5_9GLOM</name>
<dbReference type="PANTHER" id="PTHR46093:SF18">
    <property type="entry name" value="FIBRONECTIN TYPE-III DOMAIN-CONTAINING PROTEIN"/>
    <property type="match status" value="1"/>
</dbReference>
<keyword evidence="2" id="KW-0677">Repeat</keyword>